<dbReference type="PANTHER" id="PTHR21294">
    <property type="entry name" value="ELECTRON TRANSFER FLAVOPROTEIN BETA-SUBUNIT"/>
    <property type="match status" value="1"/>
</dbReference>
<comment type="caution">
    <text evidence="9">The sequence shown here is derived from an EMBL/GenBank/DDBJ whole genome shotgun (WGS) entry which is preliminary data.</text>
</comment>
<gene>
    <name evidence="9" type="ORF">CFN78_19270</name>
</gene>
<feature type="compositionally biased region" description="Low complexity" evidence="7">
    <location>
        <begin position="7"/>
        <end position="22"/>
    </location>
</feature>
<dbReference type="GO" id="GO:0009055">
    <property type="term" value="F:electron transfer activity"/>
    <property type="evidence" value="ECO:0007669"/>
    <property type="project" value="InterPro"/>
</dbReference>
<dbReference type="Pfam" id="PF01012">
    <property type="entry name" value="ETF"/>
    <property type="match status" value="1"/>
</dbReference>
<dbReference type="PANTHER" id="PTHR21294:SF8">
    <property type="entry name" value="ELECTRON TRANSFER FLAVOPROTEIN SUBUNIT BETA"/>
    <property type="match status" value="1"/>
</dbReference>
<reference evidence="9 10" key="1">
    <citation type="submission" date="2017-07" db="EMBL/GenBank/DDBJ databases">
        <title>Amycolatopsis antarcticus sp. nov., isolated from the surface of an Antarcticus brown macroalga.</title>
        <authorList>
            <person name="Wang J."/>
            <person name="Leiva S."/>
            <person name="Huang J."/>
            <person name="Huang Y."/>
        </authorList>
    </citation>
    <scope>NUCLEOTIDE SEQUENCE [LARGE SCALE GENOMIC DNA]</scope>
    <source>
        <strain evidence="9 10">AU-G6</strain>
    </source>
</reference>
<comment type="subunit">
    <text evidence="3">Heterodimer of an alpha and a beta subunit.</text>
</comment>
<evidence type="ECO:0000256" key="4">
    <source>
        <dbReference type="ARBA" id="ARBA00022448"/>
    </source>
</evidence>
<evidence type="ECO:0000256" key="1">
    <source>
        <dbReference type="ARBA" id="ARBA00001974"/>
    </source>
</evidence>
<dbReference type="NCBIfam" id="TIGR04503">
    <property type="entry name" value="mft_etfB"/>
    <property type="match status" value="1"/>
</dbReference>
<evidence type="ECO:0000256" key="5">
    <source>
        <dbReference type="ARBA" id="ARBA00022982"/>
    </source>
</evidence>
<dbReference type="InterPro" id="IPR030982">
    <property type="entry name" value="Mft_EtfB"/>
</dbReference>
<organism evidence="9 10">
    <name type="scientific">Amycolatopsis antarctica</name>
    <dbReference type="NCBI Taxonomy" id="1854586"/>
    <lineage>
        <taxon>Bacteria</taxon>
        <taxon>Bacillati</taxon>
        <taxon>Actinomycetota</taxon>
        <taxon>Actinomycetes</taxon>
        <taxon>Pseudonocardiales</taxon>
        <taxon>Pseudonocardiaceae</taxon>
        <taxon>Amycolatopsis</taxon>
    </lineage>
</organism>
<comment type="similarity">
    <text evidence="2">Belongs to the ETF beta-subunit/FixA family.</text>
</comment>
<keyword evidence="10" id="KW-1185">Reference proteome</keyword>
<feature type="domain" description="Electron transfer flavoprotein alpha/beta-subunit N-terminal" evidence="8">
    <location>
        <begin position="108"/>
        <end position="292"/>
    </location>
</feature>
<evidence type="ECO:0000256" key="7">
    <source>
        <dbReference type="SAM" id="MobiDB-lite"/>
    </source>
</evidence>
<comment type="cofactor">
    <cofactor evidence="1">
        <name>FAD</name>
        <dbReference type="ChEBI" id="CHEBI:57692"/>
    </cofactor>
</comment>
<evidence type="ECO:0000256" key="2">
    <source>
        <dbReference type="ARBA" id="ARBA00007557"/>
    </source>
</evidence>
<feature type="compositionally biased region" description="Low complexity" evidence="7">
    <location>
        <begin position="34"/>
        <end position="52"/>
    </location>
</feature>
<dbReference type="InterPro" id="IPR012255">
    <property type="entry name" value="ETF_b"/>
</dbReference>
<dbReference type="Gene3D" id="3.40.50.620">
    <property type="entry name" value="HUPs"/>
    <property type="match status" value="1"/>
</dbReference>
<dbReference type="SMART" id="SM00893">
    <property type="entry name" value="ETF"/>
    <property type="match status" value="1"/>
</dbReference>
<dbReference type="InterPro" id="IPR014730">
    <property type="entry name" value="ETF_a/b_N"/>
</dbReference>
<dbReference type="AlphaFoldDB" id="A0A263D0B2"/>
<dbReference type="InParanoid" id="A0A263D0B2"/>
<evidence type="ECO:0000256" key="3">
    <source>
        <dbReference type="ARBA" id="ARBA00011355"/>
    </source>
</evidence>
<keyword evidence="5" id="KW-0249">Electron transport</keyword>
<keyword evidence="4" id="KW-0813">Transport</keyword>
<feature type="region of interest" description="Disordered" evidence="7">
    <location>
        <begin position="1"/>
        <end position="85"/>
    </location>
</feature>
<dbReference type="Proteomes" id="UP000242444">
    <property type="component" value="Unassembled WGS sequence"/>
</dbReference>
<evidence type="ECO:0000313" key="9">
    <source>
        <dbReference type="EMBL" id="OZM71659.1"/>
    </source>
</evidence>
<accession>A0A263D0B2</accession>
<evidence type="ECO:0000259" key="8">
    <source>
        <dbReference type="SMART" id="SM00893"/>
    </source>
</evidence>
<dbReference type="EMBL" id="NKYE01000012">
    <property type="protein sequence ID" value="OZM71659.1"/>
    <property type="molecule type" value="Genomic_DNA"/>
</dbReference>
<protein>
    <submittedName>
        <fullName evidence="9">Putative mycofactocin-associated electron transfer flavoprotein</fullName>
    </submittedName>
</protein>
<sequence length="367" mass="38083">MWTSGCRTARTSRWTRTSAGRAPPASACTPARRTCSCPPTTASSCSTTSSASNAEPATCSATRRAPSPGPIPTVARASPSGRDDAMSPPVIVAALRWVDLSPRVDPLTGAVHTGTPTSGLTAADECALEHALRLAEAMDGDCVAVTAGPEAADTVLRRALAAGASSAWRAPLAESALDDGRRAATALAGLVRAHCGEPSYVLCGDHSADRGTGATPGFLAAMLGLPQALGVLHLDWDQGRVVAQRRLDGGRRERLALAPPAVCSVEPANVRLRRAPLPAVLAARHAELGLTGSEPSTPDRVRTVGTHAFRPRTRRVPAPVGENPNARLLALTGALVEREPPRLTYPADANAAADELLAFLRQHGYLT</sequence>
<dbReference type="InterPro" id="IPR014729">
    <property type="entry name" value="Rossmann-like_a/b/a_fold"/>
</dbReference>
<evidence type="ECO:0000256" key="6">
    <source>
        <dbReference type="ARBA" id="ARBA00025649"/>
    </source>
</evidence>
<evidence type="ECO:0000313" key="10">
    <source>
        <dbReference type="Proteomes" id="UP000242444"/>
    </source>
</evidence>
<dbReference type="SUPFAM" id="SSF52402">
    <property type="entry name" value="Adenine nucleotide alpha hydrolases-like"/>
    <property type="match status" value="1"/>
</dbReference>
<name>A0A263D0B2_9PSEU</name>
<comment type="function">
    <text evidence="6">The electron transfer flavoprotein serves as a specific electron acceptor for other dehydrogenases. It transfers the electrons to the main respiratory chain via ETF-ubiquinone oxidoreductase (ETF dehydrogenase).</text>
</comment>
<proteinExistence type="inferred from homology"/>
<dbReference type="OrthoDB" id="3213070at2"/>